<evidence type="ECO:0000313" key="3">
    <source>
        <dbReference type="Proteomes" id="UP001204851"/>
    </source>
</evidence>
<keyword evidence="1" id="KW-1133">Transmembrane helix</keyword>
<accession>A0ABT1BT82</accession>
<dbReference type="EMBL" id="JAMXMC010000015">
    <property type="protein sequence ID" value="MCO5979049.1"/>
    <property type="molecule type" value="Genomic_DNA"/>
</dbReference>
<gene>
    <name evidence="2" type="ORF">M0L44_20310</name>
</gene>
<proteinExistence type="predicted"/>
<evidence type="ECO:0000313" key="2">
    <source>
        <dbReference type="EMBL" id="MCO5979049.1"/>
    </source>
</evidence>
<comment type="caution">
    <text evidence="2">The sequence shown here is derived from an EMBL/GenBank/DDBJ whole genome shotgun (WGS) entry which is preliminary data.</text>
</comment>
<reference evidence="2 3" key="1">
    <citation type="submission" date="2022-06" db="EMBL/GenBank/DDBJ databases">
        <title>Ideonella sp. NS12-5 Genome sequencing and assembly.</title>
        <authorList>
            <person name="Jung Y."/>
        </authorList>
    </citation>
    <scope>NUCLEOTIDE SEQUENCE [LARGE SCALE GENOMIC DNA]</scope>
    <source>
        <strain evidence="2 3">NS12-5</strain>
    </source>
</reference>
<sequence>MIGERLLAEEDDDPVLSLVNLIDVFLVIIAALLLAMAQHPLSPFSNDKLTVIRNAGQANMEVVIKNGQKVERYKADASAGVGSRGVKAGVAYRMADGAMVYVPE</sequence>
<protein>
    <submittedName>
        <fullName evidence="2">DUF2149 domain-containing protein</fullName>
    </submittedName>
</protein>
<dbReference type="Proteomes" id="UP001204851">
    <property type="component" value="Unassembled WGS sequence"/>
</dbReference>
<keyword evidence="1" id="KW-0472">Membrane</keyword>
<dbReference type="InterPro" id="IPR018676">
    <property type="entry name" value="DUF2149"/>
</dbReference>
<name>A0ABT1BT82_9BURK</name>
<dbReference type="RefSeq" id="WP_252772008.1">
    <property type="nucleotide sequence ID" value="NZ_JAMXMC010000015.1"/>
</dbReference>
<evidence type="ECO:0000256" key="1">
    <source>
        <dbReference type="SAM" id="Phobius"/>
    </source>
</evidence>
<dbReference type="Pfam" id="PF09919">
    <property type="entry name" value="DUF2149"/>
    <property type="match status" value="1"/>
</dbReference>
<keyword evidence="3" id="KW-1185">Reference proteome</keyword>
<organism evidence="2 3">
    <name type="scientific">Ideonella oryzae</name>
    <dbReference type="NCBI Taxonomy" id="2937441"/>
    <lineage>
        <taxon>Bacteria</taxon>
        <taxon>Pseudomonadati</taxon>
        <taxon>Pseudomonadota</taxon>
        <taxon>Betaproteobacteria</taxon>
        <taxon>Burkholderiales</taxon>
        <taxon>Sphaerotilaceae</taxon>
        <taxon>Ideonella</taxon>
    </lineage>
</organism>
<keyword evidence="1" id="KW-0812">Transmembrane</keyword>
<feature type="transmembrane region" description="Helical" evidence="1">
    <location>
        <begin position="15"/>
        <end position="35"/>
    </location>
</feature>